<feature type="transmembrane region" description="Helical" evidence="4">
    <location>
        <begin position="91"/>
        <end position="110"/>
    </location>
</feature>
<feature type="transmembrane region" description="Helical" evidence="4">
    <location>
        <begin position="67"/>
        <end position="84"/>
    </location>
</feature>
<feature type="transmembrane region" description="Helical" evidence="4">
    <location>
        <begin position="274"/>
        <end position="294"/>
    </location>
</feature>
<dbReference type="PROSITE" id="PS50043">
    <property type="entry name" value="HTH_LUXR_2"/>
    <property type="match status" value="1"/>
</dbReference>
<dbReference type="Pfam" id="PF00196">
    <property type="entry name" value="GerE"/>
    <property type="match status" value="1"/>
</dbReference>
<keyword evidence="7" id="KW-1185">Reference proteome</keyword>
<protein>
    <submittedName>
        <fullName evidence="6">Helix-turn-helix transcriptional regulator</fullName>
    </submittedName>
</protein>
<dbReference type="EMBL" id="JBHSHL010000003">
    <property type="protein sequence ID" value="MFC4803681.1"/>
    <property type="molecule type" value="Genomic_DNA"/>
</dbReference>
<evidence type="ECO:0000256" key="1">
    <source>
        <dbReference type="ARBA" id="ARBA00023015"/>
    </source>
</evidence>
<sequence length="589" mass="66884">MNNREVDLNVNIDFVGKYGSIFPKRLSDVRLSRWCYMLIFTHAPLFANMGGNFFTQDPMLLGLDAESWMRISYCLGAAWLIVFATMKNIRVYARLLSLCATIFFFSWVFVTNGVLGVLLASGFTFFYGGCGGLAIFHFVYMLNDSERFLGATVTSLFYTVFQFDFSLGLISSLFNRTYMMGLVVVTLVCMFNYKKEDYTELDLDDTGPASKLNGQERGRVWLTFYFFFAYHIVEMFYTYMQGNSDHGLILVSGIGGAIVIITTLFLFFFSRFNLWHMSNLFFLTMFTSYILLFWKGSEAWLTLSRAFHGGEQIGFIASYCMLWGILQTRVGFKKFKIIVVCTLNVFFFVYAFLGKAVASNLEVLPLLSCVLTLCMFMIFLLLSPSYAYTVFDRSEGKNLEEKVGVVVQDLKAKEDMFSQEGNGIPVEGADFRTQGAEVCADSLRGEDDISPARELYGFVQDTEVHPVSFEEEKEVCEGIAQLECKDEVGVSVHEQKAEIVVDKVETQKEIVPPMSKEEVWKKAMDFYKLTERERQVCHLLLTGYSTKEIAAELDISVDTVKFHVKNIYKKIGNSGKGALFATFNNFGAV</sequence>
<feature type="transmembrane region" description="Helical" evidence="4">
    <location>
        <begin position="246"/>
        <end position="267"/>
    </location>
</feature>
<name>A0ABV9QJY7_9FIRM</name>
<feature type="transmembrane region" description="Helical" evidence="4">
    <location>
        <begin position="148"/>
        <end position="170"/>
    </location>
</feature>
<comment type="caution">
    <text evidence="6">The sequence shown here is derived from an EMBL/GenBank/DDBJ whole genome shotgun (WGS) entry which is preliminary data.</text>
</comment>
<evidence type="ECO:0000313" key="6">
    <source>
        <dbReference type="EMBL" id="MFC4803681.1"/>
    </source>
</evidence>
<feature type="transmembrane region" description="Helical" evidence="4">
    <location>
        <begin position="116"/>
        <end position="136"/>
    </location>
</feature>
<feature type="domain" description="HTH luxR-type" evidence="5">
    <location>
        <begin position="522"/>
        <end position="587"/>
    </location>
</feature>
<dbReference type="Gene3D" id="1.10.10.10">
    <property type="entry name" value="Winged helix-like DNA-binding domain superfamily/Winged helix DNA-binding domain"/>
    <property type="match status" value="1"/>
</dbReference>
<dbReference type="SUPFAM" id="SSF46894">
    <property type="entry name" value="C-terminal effector domain of the bipartite response regulators"/>
    <property type="match status" value="1"/>
</dbReference>
<evidence type="ECO:0000256" key="2">
    <source>
        <dbReference type="ARBA" id="ARBA00023125"/>
    </source>
</evidence>
<reference evidence="7" key="1">
    <citation type="journal article" date="2019" name="Int. J. Syst. Evol. Microbiol.">
        <title>The Global Catalogue of Microorganisms (GCM) 10K type strain sequencing project: providing services to taxonomists for standard genome sequencing and annotation.</title>
        <authorList>
            <consortium name="The Broad Institute Genomics Platform"/>
            <consortium name="The Broad Institute Genome Sequencing Center for Infectious Disease"/>
            <person name="Wu L."/>
            <person name="Ma J."/>
        </authorList>
    </citation>
    <scope>NUCLEOTIDE SEQUENCE [LARGE SCALE GENOMIC DNA]</scope>
    <source>
        <strain evidence="7">CCUG 46385</strain>
    </source>
</reference>
<dbReference type="PROSITE" id="PS00622">
    <property type="entry name" value="HTH_LUXR_1"/>
    <property type="match status" value="1"/>
</dbReference>
<keyword evidence="3" id="KW-0804">Transcription</keyword>
<dbReference type="PRINTS" id="PR00038">
    <property type="entry name" value="HTHLUXR"/>
</dbReference>
<evidence type="ECO:0000259" key="5">
    <source>
        <dbReference type="PROSITE" id="PS50043"/>
    </source>
</evidence>
<feature type="transmembrane region" description="Helical" evidence="4">
    <location>
        <begin position="363"/>
        <end position="383"/>
    </location>
</feature>
<dbReference type="Proteomes" id="UP001595916">
    <property type="component" value="Unassembled WGS sequence"/>
</dbReference>
<keyword evidence="1" id="KW-0805">Transcription regulation</keyword>
<feature type="transmembrane region" description="Helical" evidence="4">
    <location>
        <begin position="176"/>
        <end position="193"/>
    </location>
</feature>
<organism evidence="6 7">
    <name type="scientific">Filifactor villosus</name>
    <dbReference type="NCBI Taxonomy" id="29374"/>
    <lineage>
        <taxon>Bacteria</taxon>
        <taxon>Bacillati</taxon>
        <taxon>Bacillota</taxon>
        <taxon>Clostridia</taxon>
        <taxon>Peptostreptococcales</taxon>
        <taxon>Filifactoraceae</taxon>
        <taxon>Filifactor</taxon>
    </lineage>
</organism>
<keyword evidence="4" id="KW-0472">Membrane</keyword>
<dbReference type="PANTHER" id="PTHR44688">
    <property type="entry name" value="DNA-BINDING TRANSCRIPTIONAL ACTIVATOR DEVR_DOSR"/>
    <property type="match status" value="1"/>
</dbReference>
<dbReference type="SMART" id="SM00421">
    <property type="entry name" value="HTH_LUXR"/>
    <property type="match status" value="1"/>
</dbReference>
<dbReference type="InterPro" id="IPR036388">
    <property type="entry name" value="WH-like_DNA-bd_sf"/>
</dbReference>
<dbReference type="InterPro" id="IPR016032">
    <property type="entry name" value="Sig_transdc_resp-reg_C-effctor"/>
</dbReference>
<dbReference type="RefSeq" id="WP_379787130.1">
    <property type="nucleotide sequence ID" value="NZ_JBHSHL010000003.1"/>
</dbReference>
<evidence type="ECO:0000256" key="4">
    <source>
        <dbReference type="SAM" id="Phobius"/>
    </source>
</evidence>
<evidence type="ECO:0000256" key="3">
    <source>
        <dbReference type="ARBA" id="ARBA00023163"/>
    </source>
</evidence>
<keyword evidence="2" id="KW-0238">DNA-binding</keyword>
<evidence type="ECO:0000313" key="7">
    <source>
        <dbReference type="Proteomes" id="UP001595916"/>
    </source>
</evidence>
<feature type="transmembrane region" description="Helical" evidence="4">
    <location>
        <begin position="220"/>
        <end position="240"/>
    </location>
</feature>
<dbReference type="PANTHER" id="PTHR44688:SF16">
    <property type="entry name" value="DNA-BINDING TRANSCRIPTIONAL ACTIVATOR DEVR_DOSR"/>
    <property type="match status" value="1"/>
</dbReference>
<proteinExistence type="predicted"/>
<feature type="transmembrane region" description="Helical" evidence="4">
    <location>
        <begin position="306"/>
        <end position="325"/>
    </location>
</feature>
<gene>
    <name evidence="6" type="ORF">ACFO4R_01170</name>
</gene>
<dbReference type="CDD" id="cd06170">
    <property type="entry name" value="LuxR_C_like"/>
    <property type="match status" value="1"/>
</dbReference>
<keyword evidence="4" id="KW-0812">Transmembrane</keyword>
<accession>A0ABV9QJY7</accession>
<feature type="transmembrane region" description="Helical" evidence="4">
    <location>
        <begin position="34"/>
        <end position="55"/>
    </location>
</feature>
<dbReference type="InterPro" id="IPR000792">
    <property type="entry name" value="Tscrpt_reg_LuxR_C"/>
</dbReference>
<keyword evidence="4" id="KW-1133">Transmembrane helix</keyword>
<feature type="transmembrane region" description="Helical" evidence="4">
    <location>
        <begin position="337"/>
        <end position="357"/>
    </location>
</feature>